<dbReference type="CDD" id="cd08512">
    <property type="entry name" value="PBP2_NikA_DppA_OppA_like_7"/>
    <property type="match status" value="1"/>
</dbReference>
<dbReference type="InterPro" id="IPR000914">
    <property type="entry name" value="SBP_5_dom"/>
</dbReference>
<comment type="caution">
    <text evidence="2">The sequence shown here is derived from an EMBL/GenBank/DDBJ whole genome shotgun (WGS) entry which is preliminary data.</text>
</comment>
<dbReference type="Gene3D" id="3.40.190.10">
    <property type="entry name" value="Periplasmic binding protein-like II"/>
    <property type="match status" value="1"/>
</dbReference>
<dbReference type="SUPFAM" id="SSF53850">
    <property type="entry name" value="Periplasmic binding protein-like II"/>
    <property type="match status" value="1"/>
</dbReference>
<dbReference type="RefSeq" id="WP_229684886.1">
    <property type="nucleotide sequence ID" value="NZ_BMOD01000021.1"/>
</dbReference>
<dbReference type="Gene3D" id="3.10.105.10">
    <property type="entry name" value="Dipeptide-binding Protein, Domain 3"/>
    <property type="match status" value="1"/>
</dbReference>
<dbReference type="InterPro" id="IPR030678">
    <property type="entry name" value="Peptide/Ni-bd"/>
</dbReference>
<dbReference type="EMBL" id="BMOD01000021">
    <property type="protein sequence ID" value="GGJ50307.1"/>
    <property type="molecule type" value="Genomic_DNA"/>
</dbReference>
<sequence length="580" mass="63871">MKKPLLLLGLTAALMSCGGQNDKNTDTLLTMTFGDWSRFDPAYCYDSACGEIVQNTLQTLLFYDGESPDKYVPMLAAEVPTTDNGGISADGLTYTLKLNSEARFSDGKPVTAEDVEYSIERMMVYSTDIGPAMLLTEPLLGKAEPVRVKDNNFTFQQIDQSVEAVDDQTVVFHLAKPFAPFLGVLATYPSAIYQKADAVSKGDWDGTETTWKDFNNLAEGSGKLDQGPVGSAAFTIEKYDVGKNVVLKRSEKYWQEAPNLQRVIIQSVGDESTRIQMLKSGDADMALPNAMTPVALPQLEQMDNLSVEKTSGLSLTALFMNEKINAQGTNHLGSGKLDGNGIPANFFSDVNVRKGFATTMDYGAYIQEVTLNLSQRVGTILIEGMPGYSADLPAYSEDPEASAAFFKKAWGGQVWEKGFKLPVFYNSGNTGRQRSLDILRTTLQKINPRFRLEVRELPFSQLLSQASANQMTVWAGAWGADYADPHNFAQPFLQSTGNYGAQIGYKNAQLDQQITEAVATTDLNRRAELYQQIARQGYEDVPFIPLGQPLNTYVQNKMVQGRLKNPMFAGDYYATISKVE</sequence>
<evidence type="ECO:0000313" key="3">
    <source>
        <dbReference type="Proteomes" id="UP000632222"/>
    </source>
</evidence>
<dbReference type="PANTHER" id="PTHR30290">
    <property type="entry name" value="PERIPLASMIC BINDING COMPONENT OF ABC TRANSPORTER"/>
    <property type="match status" value="1"/>
</dbReference>
<reference evidence="3" key="1">
    <citation type="journal article" date="2019" name="Int. J. Syst. Evol. Microbiol.">
        <title>The Global Catalogue of Microorganisms (GCM) 10K type strain sequencing project: providing services to taxonomists for standard genome sequencing and annotation.</title>
        <authorList>
            <consortium name="The Broad Institute Genomics Platform"/>
            <consortium name="The Broad Institute Genome Sequencing Center for Infectious Disease"/>
            <person name="Wu L."/>
            <person name="Ma J."/>
        </authorList>
    </citation>
    <scope>NUCLEOTIDE SEQUENCE [LARGE SCALE GENOMIC DNA]</scope>
    <source>
        <strain evidence="3">JCM 14370</strain>
    </source>
</reference>
<evidence type="ECO:0000313" key="2">
    <source>
        <dbReference type="EMBL" id="GGJ50307.1"/>
    </source>
</evidence>
<dbReference type="Gene3D" id="3.90.76.10">
    <property type="entry name" value="Dipeptide-binding Protein, Domain 1"/>
    <property type="match status" value="1"/>
</dbReference>
<keyword evidence="3" id="KW-1185">Reference proteome</keyword>
<accession>A0ABQ2DBS7</accession>
<organism evidence="2 3">
    <name type="scientific">Deinococcus roseus</name>
    <dbReference type="NCBI Taxonomy" id="392414"/>
    <lineage>
        <taxon>Bacteria</taxon>
        <taxon>Thermotogati</taxon>
        <taxon>Deinococcota</taxon>
        <taxon>Deinococci</taxon>
        <taxon>Deinococcales</taxon>
        <taxon>Deinococcaceae</taxon>
        <taxon>Deinococcus</taxon>
    </lineage>
</organism>
<dbReference type="PANTHER" id="PTHR30290:SF34">
    <property type="entry name" value="ABC TRANSPORTER, PERIPLASMIC OLIGO-PEPTIDE BINDING PROTEIN, PUTATIVE-RELATED"/>
    <property type="match status" value="1"/>
</dbReference>
<proteinExistence type="predicted"/>
<gene>
    <name evidence="2" type="ORF">GCM10008938_40300</name>
</gene>
<evidence type="ECO:0000259" key="1">
    <source>
        <dbReference type="Pfam" id="PF00496"/>
    </source>
</evidence>
<dbReference type="Proteomes" id="UP000632222">
    <property type="component" value="Unassembled WGS sequence"/>
</dbReference>
<dbReference type="PIRSF" id="PIRSF002741">
    <property type="entry name" value="MppA"/>
    <property type="match status" value="1"/>
</dbReference>
<feature type="domain" description="Solute-binding protein family 5" evidence="1">
    <location>
        <begin position="70"/>
        <end position="499"/>
    </location>
</feature>
<name>A0ABQ2DBS7_9DEIO</name>
<dbReference type="PROSITE" id="PS51257">
    <property type="entry name" value="PROKAR_LIPOPROTEIN"/>
    <property type="match status" value="1"/>
</dbReference>
<dbReference type="InterPro" id="IPR039424">
    <property type="entry name" value="SBP_5"/>
</dbReference>
<protein>
    <submittedName>
        <fullName evidence="2">Peptide ABC transporter substrate-binding protein</fullName>
    </submittedName>
</protein>
<dbReference type="Pfam" id="PF00496">
    <property type="entry name" value="SBP_bac_5"/>
    <property type="match status" value="1"/>
</dbReference>